<keyword evidence="4" id="KW-1185">Reference proteome</keyword>
<dbReference type="OrthoDB" id="9780147at2"/>
<protein>
    <submittedName>
        <fullName evidence="3">Protein-disulfide isomerase</fullName>
    </submittedName>
</protein>
<accession>A0A543K5L7</accession>
<dbReference type="RefSeq" id="WP_142084805.1">
    <property type="nucleotide sequence ID" value="NZ_VFPT01000002.1"/>
</dbReference>
<dbReference type="GO" id="GO:0016853">
    <property type="term" value="F:isomerase activity"/>
    <property type="evidence" value="ECO:0007669"/>
    <property type="project" value="UniProtKB-KW"/>
</dbReference>
<dbReference type="CDD" id="cd03023">
    <property type="entry name" value="DsbA_Com1_like"/>
    <property type="match status" value="1"/>
</dbReference>
<gene>
    <name evidence="3" type="ORF">BD293_3739</name>
</gene>
<keyword evidence="3" id="KW-0413">Isomerase</keyword>
<dbReference type="Gene3D" id="3.40.30.10">
    <property type="entry name" value="Glutaredoxin"/>
    <property type="match status" value="1"/>
</dbReference>
<dbReference type="InterPro" id="IPR013766">
    <property type="entry name" value="Thioredoxin_domain"/>
</dbReference>
<evidence type="ECO:0000259" key="2">
    <source>
        <dbReference type="PROSITE" id="PS51352"/>
    </source>
</evidence>
<dbReference type="PROSITE" id="PS51352">
    <property type="entry name" value="THIOREDOXIN_2"/>
    <property type="match status" value="1"/>
</dbReference>
<dbReference type="Pfam" id="PF01323">
    <property type="entry name" value="DSBA"/>
    <property type="match status" value="1"/>
</dbReference>
<sequence length="246" mass="27004">MKYGKFFCFAACVALVGPAAQAEPKPYSEEFGAAVRAYLLDNPNVFLEVFARIQELEEQEAEAAKQAMIEQYASELFNSQAPRIGSPNGDYVAVEFFDYACGFCKQALGEVDRALDGRDDITVVLKEFPILGAASELAARVGMALRQSEGDEAYVSYHRALMLHPERLDEDLVESVIDELGFDFGALKEHGQNPDISAELRANRQLGVALGINGTPAFVFRNDIVAGLIRADAFVEKIEQAAQRVE</sequence>
<dbReference type="GO" id="GO:0016491">
    <property type="term" value="F:oxidoreductase activity"/>
    <property type="evidence" value="ECO:0007669"/>
    <property type="project" value="InterPro"/>
</dbReference>
<feature type="domain" description="Thioredoxin" evidence="2">
    <location>
        <begin position="50"/>
        <end position="243"/>
    </location>
</feature>
<name>A0A543K5L7_9RHOB</name>
<comment type="caution">
    <text evidence="3">The sequence shown here is derived from an EMBL/GenBank/DDBJ whole genome shotgun (WGS) entry which is preliminary data.</text>
</comment>
<dbReference type="InterPro" id="IPR036249">
    <property type="entry name" value="Thioredoxin-like_sf"/>
</dbReference>
<organism evidence="3 4">
    <name type="scientific">Roseinatronobacter monicus</name>
    <dbReference type="NCBI Taxonomy" id="393481"/>
    <lineage>
        <taxon>Bacteria</taxon>
        <taxon>Pseudomonadati</taxon>
        <taxon>Pseudomonadota</taxon>
        <taxon>Alphaproteobacteria</taxon>
        <taxon>Rhodobacterales</taxon>
        <taxon>Paracoccaceae</taxon>
        <taxon>Roseinatronobacter</taxon>
    </lineage>
</organism>
<reference evidence="3 4" key="1">
    <citation type="submission" date="2019-06" db="EMBL/GenBank/DDBJ databases">
        <title>Genomic Encyclopedia of Archaeal and Bacterial Type Strains, Phase II (KMG-II): from individual species to whole genera.</title>
        <authorList>
            <person name="Goeker M."/>
        </authorList>
    </citation>
    <scope>NUCLEOTIDE SEQUENCE [LARGE SCALE GENOMIC DNA]</scope>
    <source>
        <strain evidence="3 4">DSM 18423</strain>
    </source>
</reference>
<dbReference type="EMBL" id="VFPT01000002">
    <property type="protein sequence ID" value="TQM90362.1"/>
    <property type="molecule type" value="Genomic_DNA"/>
</dbReference>
<proteinExistence type="predicted"/>
<feature type="chain" id="PRO_5021861306" evidence="1">
    <location>
        <begin position="23"/>
        <end position="246"/>
    </location>
</feature>
<feature type="signal peptide" evidence="1">
    <location>
        <begin position="1"/>
        <end position="22"/>
    </location>
</feature>
<keyword evidence="1" id="KW-0732">Signal</keyword>
<dbReference type="Proteomes" id="UP000320582">
    <property type="component" value="Unassembled WGS sequence"/>
</dbReference>
<evidence type="ECO:0000313" key="4">
    <source>
        <dbReference type="Proteomes" id="UP000320582"/>
    </source>
</evidence>
<evidence type="ECO:0000256" key="1">
    <source>
        <dbReference type="SAM" id="SignalP"/>
    </source>
</evidence>
<evidence type="ECO:0000313" key="3">
    <source>
        <dbReference type="EMBL" id="TQM90362.1"/>
    </source>
</evidence>
<dbReference type="AlphaFoldDB" id="A0A543K5L7"/>
<dbReference type="SUPFAM" id="SSF52833">
    <property type="entry name" value="Thioredoxin-like"/>
    <property type="match status" value="1"/>
</dbReference>
<dbReference type="InterPro" id="IPR001853">
    <property type="entry name" value="DSBA-like_thioredoxin_dom"/>
</dbReference>